<evidence type="ECO:0008006" key="3">
    <source>
        <dbReference type="Google" id="ProtNLM"/>
    </source>
</evidence>
<gene>
    <name evidence="1" type="ORF">T472_0211850</name>
</gene>
<evidence type="ECO:0000313" key="2">
    <source>
        <dbReference type="Proteomes" id="UP000017747"/>
    </source>
</evidence>
<evidence type="ECO:0000313" key="1">
    <source>
        <dbReference type="EMBL" id="ETA80450.1"/>
    </source>
</evidence>
<dbReference type="EMBL" id="AXUN02000181">
    <property type="protein sequence ID" value="ETA80450.1"/>
    <property type="molecule type" value="Genomic_DNA"/>
</dbReference>
<reference evidence="1 2" key="1">
    <citation type="journal article" date="2014" name="Genome Announc.">
        <title>Genome Sequence of Youngiibacter fragilis, the Type Strain of the Genus Youngiibacter.</title>
        <authorList>
            <person name="Wawrik C.B."/>
            <person name="Callaghan A.V."/>
            <person name="Stamps B.W."/>
            <person name="Wawrik B."/>
        </authorList>
    </citation>
    <scope>NUCLEOTIDE SEQUENCE [LARGE SCALE GENOMIC DNA]</scope>
    <source>
        <strain evidence="1 2">232.1</strain>
    </source>
</reference>
<dbReference type="AlphaFoldDB" id="V7I2I1"/>
<sequence length="66" mass="7834">MGYREAVEDQIKIKRISPHEQMYLPLCAVCGAEVTSLSYNRTFLYLCIEHKKLRYQLKKQMKIGRL</sequence>
<organism evidence="1 2">
    <name type="scientific">Youngiibacter fragilis 232.1</name>
    <dbReference type="NCBI Taxonomy" id="994573"/>
    <lineage>
        <taxon>Bacteria</taxon>
        <taxon>Bacillati</taxon>
        <taxon>Bacillota</taxon>
        <taxon>Clostridia</taxon>
        <taxon>Eubacteriales</taxon>
        <taxon>Clostridiaceae</taxon>
        <taxon>Youngiibacter</taxon>
    </lineage>
</organism>
<name>V7I2I1_9CLOT</name>
<protein>
    <recommendedName>
        <fullName evidence="3">DksA C4-type domain-containing protein</fullName>
    </recommendedName>
</protein>
<dbReference type="STRING" id="994573.T472_0211850"/>
<accession>V7I2I1</accession>
<dbReference type="Proteomes" id="UP000017747">
    <property type="component" value="Unassembled WGS sequence"/>
</dbReference>
<keyword evidence="2" id="KW-1185">Reference proteome</keyword>
<comment type="caution">
    <text evidence="1">The sequence shown here is derived from an EMBL/GenBank/DDBJ whole genome shotgun (WGS) entry which is preliminary data.</text>
</comment>
<proteinExistence type="predicted"/>